<dbReference type="SUPFAM" id="SSF53649">
    <property type="entry name" value="Alkaline phosphatase-like"/>
    <property type="match status" value="1"/>
</dbReference>
<name>A0A8J9YGI1_9NEOP</name>
<keyword evidence="4" id="KW-0378">Hydrolase</keyword>
<dbReference type="InterPro" id="IPR024607">
    <property type="entry name" value="Sulfatase_CS"/>
</dbReference>
<feature type="signal peptide" evidence="7">
    <location>
        <begin position="1"/>
        <end position="22"/>
    </location>
</feature>
<accession>A0A8J9YGI1</accession>
<evidence type="ECO:0000256" key="6">
    <source>
        <dbReference type="ARBA" id="ARBA00023180"/>
    </source>
</evidence>
<keyword evidence="3" id="KW-0479">Metal-binding</keyword>
<keyword evidence="5" id="KW-0106">Calcium</keyword>
<proteinExistence type="inferred from homology"/>
<dbReference type="PROSITE" id="PS00523">
    <property type="entry name" value="SULFATASE_1"/>
    <property type="match status" value="1"/>
</dbReference>
<feature type="chain" id="PRO_5035469522" description="Sulfatase N-terminal domain-containing protein" evidence="7">
    <location>
        <begin position="23"/>
        <end position="604"/>
    </location>
</feature>
<comment type="similarity">
    <text evidence="2">Belongs to the sulfatase family.</text>
</comment>
<dbReference type="GO" id="GO:0008484">
    <property type="term" value="F:sulfuric ester hydrolase activity"/>
    <property type="evidence" value="ECO:0007669"/>
    <property type="project" value="InterPro"/>
</dbReference>
<gene>
    <name evidence="9" type="ORF">BINO364_LOCUS10869</name>
</gene>
<dbReference type="EMBL" id="OV170225">
    <property type="protein sequence ID" value="CAH0725266.1"/>
    <property type="molecule type" value="Genomic_DNA"/>
</dbReference>
<dbReference type="Pfam" id="PF00884">
    <property type="entry name" value="Sulfatase"/>
    <property type="match status" value="1"/>
</dbReference>
<dbReference type="Gene3D" id="3.40.720.10">
    <property type="entry name" value="Alkaline Phosphatase, subunit A"/>
    <property type="match status" value="1"/>
</dbReference>
<dbReference type="InterPro" id="IPR017850">
    <property type="entry name" value="Alkaline_phosphatase_core_sf"/>
</dbReference>
<evidence type="ECO:0000313" key="9">
    <source>
        <dbReference type="EMBL" id="CAH0725266.1"/>
    </source>
</evidence>
<dbReference type="OrthoDB" id="103349at2759"/>
<dbReference type="InterPro" id="IPR047115">
    <property type="entry name" value="ARSB"/>
</dbReference>
<feature type="domain" description="Sulfatase N-terminal" evidence="8">
    <location>
        <begin position="28"/>
        <end position="351"/>
    </location>
</feature>
<evidence type="ECO:0000259" key="8">
    <source>
        <dbReference type="Pfam" id="PF00884"/>
    </source>
</evidence>
<dbReference type="PANTHER" id="PTHR10342">
    <property type="entry name" value="ARYLSULFATASE"/>
    <property type="match status" value="1"/>
</dbReference>
<keyword evidence="7" id="KW-0732">Signal</keyword>
<feature type="non-terminal residue" evidence="9">
    <location>
        <position position="604"/>
    </location>
</feature>
<dbReference type="Proteomes" id="UP000838878">
    <property type="component" value="Chromosome 5"/>
</dbReference>
<evidence type="ECO:0000256" key="2">
    <source>
        <dbReference type="ARBA" id="ARBA00008779"/>
    </source>
</evidence>
<dbReference type="CDD" id="cd16029">
    <property type="entry name" value="4-S"/>
    <property type="match status" value="1"/>
</dbReference>
<reference evidence="9" key="1">
    <citation type="submission" date="2021-12" db="EMBL/GenBank/DDBJ databases">
        <authorList>
            <person name="Martin H S."/>
        </authorList>
    </citation>
    <scope>NUCLEOTIDE SEQUENCE</scope>
</reference>
<keyword evidence="6" id="KW-0325">Glycoprotein</keyword>
<evidence type="ECO:0000256" key="4">
    <source>
        <dbReference type="ARBA" id="ARBA00022801"/>
    </source>
</evidence>
<organism evidence="9 10">
    <name type="scientific">Brenthis ino</name>
    <name type="common">lesser marbled fritillary</name>
    <dbReference type="NCBI Taxonomy" id="405034"/>
    <lineage>
        <taxon>Eukaryota</taxon>
        <taxon>Metazoa</taxon>
        <taxon>Ecdysozoa</taxon>
        <taxon>Arthropoda</taxon>
        <taxon>Hexapoda</taxon>
        <taxon>Insecta</taxon>
        <taxon>Pterygota</taxon>
        <taxon>Neoptera</taxon>
        <taxon>Endopterygota</taxon>
        <taxon>Lepidoptera</taxon>
        <taxon>Glossata</taxon>
        <taxon>Ditrysia</taxon>
        <taxon>Papilionoidea</taxon>
        <taxon>Nymphalidae</taxon>
        <taxon>Heliconiinae</taxon>
        <taxon>Argynnini</taxon>
        <taxon>Brenthis</taxon>
    </lineage>
</organism>
<keyword evidence="10" id="KW-1185">Reference proteome</keyword>
<sequence length="604" mass="68076">MISRGICWWILWISLSISVASGYALKRPNILYIMVDDMGWNDVSFHGSDQILTPNIDTLASQSVVFQQYYSEAICTPARTALLTGKYPMRLGMQGMPLYNSEDRGIPISERLLPSYLKDLGYLTHLVGKWHVGMSRQEYLPLSRGYDTHLGIRGGFTDAYTHHKVETWPNGREFFGLDLFDNSNPLDDEDRYITDVLTERAINIIRNHNESNPLFLHLAHSAPHAGNDGGLLQPPLYSTVKNRHIAHSNRRLYAKVVFHLDESIGKVIRAIADKGILHNTLIVFVSDNGAPTVGQFNNWGVNLPFRGKKQTPWEGAVRVPAFIWHPTLKPKVWDGLMHITDWLPTLVAAAGGEINAQIDGINQWESIFQDRESRRKDVLIAIDDSSTNTYASFRSGDYKIIVGNVSGLSNGYYGADFLRINGRTPDYFPALRSSEVAKVFERYGLTLDYDQVLSMRKATTINQLDRVRDLIPCEPTPIRGCLYNVKQDPSESHDLWDRGTKVAASLISKLQVLWAMQLRRGPLALDARSDPANFEYRWLPWLNDTDPVVNTTNSNANNSFKDDINNLYLLTNQSPLNDRTAAAIAACDRTHGLRNLLCVLGSIF</sequence>
<dbReference type="PROSITE" id="PS00149">
    <property type="entry name" value="SULFATASE_2"/>
    <property type="match status" value="1"/>
</dbReference>
<evidence type="ECO:0000256" key="1">
    <source>
        <dbReference type="ARBA" id="ARBA00001913"/>
    </source>
</evidence>
<evidence type="ECO:0000256" key="3">
    <source>
        <dbReference type="ARBA" id="ARBA00022723"/>
    </source>
</evidence>
<evidence type="ECO:0000256" key="7">
    <source>
        <dbReference type="SAM" id="SignalP"/>
    </source>
</evidence>
<evidence type="ECO:0000256" key="5">
    <source>
        <dbReference type="ARBA" id="ARBA00022837"/>
    </source>
</evidence>
<dbReference type="AlphaFoldDB" id="A0A8J9YGI1"/>
<comment type="cofactor">
    <cofactor evidence="1">
        <name>Ca(2+)</name>
        <dbReference type="ChEBI" id="CHEBI:29108"/>
    </cofactor>
</comment>
<dbReference type="GO" id="GO:0046872">
    <property type="term" value="F:metal ion binding"/>
    <property type="evidence" value="ECO:0007669"/>
    <property type="project" value="UniProtKB-KW"/>
</dbReference>
<dbReference type="Gene3D" id="3.30.1120.10">
    <property type="match status" value="1"/>
</dbReference>
<dbReference type="PANTHER" id="PTHR10342:SF264">
    <property type="entry name" value="MIP05773P-RELATED"/>
    <property type="match status" value="1"/>
</dbReference>
<evidence type="ECO:0000313" key="10">
    <source>
        <dbReference type="Proteomes" id="UP000838878"/>
    </source>
</evidence>
<protein>
    <recommendedName>
        <fullName evidence="8">Sulfatase N-terminal domain-containing protein</fullName>
    </recommendedName>
</protein>
<dbReference type="InterPro" id="IPR000917">
    <property type="entry name" value="Sulfatase_N"/>
</dbReference>